<dbReference type="AlphaFoldDB" id="A0A387H668"/>
<dbReference type="OrthoDB" id="4311273at2"/>
<protein>
    <submittedName>
        <fullName evidence="1">Uncharacterized protein</fullName>
    </submittedName>
</protein>
<dbReference type="Proteomes" id="UP000271554">
    <property type="component" value="Chromosome"/>
</dbReference>
<dbReference type="EMBL" id="CP032698">
    <property type="protein sequence ID" value="AYG78759.1"/>
    <property type="molecule type" value="Genomic_DNA"/>
</dbReference>
<dbReference type="RefSeq" id="WP_120719963.1">
    <property type="nucleotide sequence ID" value="NZ_CP032698.1"/>
</dbReference>
<reference evidence="1 2" key="1">
    <citation type="submission" date="2018-10" db="EMBL/GenBank/DDBJ databases">
        <title>Relationship between Morphology and Antimicrobial Activity in Streptomyces.</title>
        <authorList>
            <person name="Kang H.J."/>
            <person name="Kim S.B."/>
        </authorList>
    </citation>
    <scope>NUCLEOTIDE SEQUENCE [LARGE SCALE GENOMIC DNA]</scope>
    <source>
        <strain evidence="1 2">BH38</strain>
    </source>
</reference>
<organism evidence="1 2">
    <name type="scientific">Streptomyces hundungensis</name>
    <dbReference type="NCBI Taxonomy" id="1077946"/>
    <lineage>
        <taxon>Bacteria</taxon>
        <taxon>Bacillati</taxon>
        <taxon>Actinomycetota</taxon>
        <taxon>Actinomycetes</taxon>
        <taxon>Kitasatosporales</taxon>
        <taxon>Streptomycetaceae</taxon>
        <taxon>Streptomyces</taxon>
    </lineage>
</organism>
<evidence type="ECO:0000313" key="2">
    <source>
        <dbReference type="Proteomes" id="UP000271554"/>
    </source>
</evidence>
<proteinExistence type="predicted"/>
<name>A0A387H668_9ACTN</name>
<keyword evidence="2" id="KW-1185">Reference proteome</keyword>
<dbReference type="KEGG" id="shun:DWB77_00867"/>
<gene>
    <name evidence="1" type="ORF">DWB77_00867</name>
</gene>
<accession>A0A387H668</accession>
<sequence length="135" mass="13944">MKSPFSPLFDSRLATSHAVTSLDIEETADLSQVTTFLLAIFQADPHTGDIALCVGGERLGVVGRARFEAITDTSHGAHRGVEIGAGDGATLPGAPTCFTLIRLTCGSCPQIVFRVAGDEPPPVCPEGHGPMADGA</sequence>
<evidence type="ECO:0000313" key="1">
    <source>
        <dbReference type="EMBL" id="AYG78759.1"/>
    </source>
</evidence>